<organism evidence="1">
    <name type="scientific">viral metagenome</name>
    <dbReference type="NCBI Taxonomy" id="1070528"/>
    <lineage>
        <taxon>unclassified sequences</taxon>
        <taxon>metagenomes</taxon>
        <taxon>organismal metagenomes</taxon>
    </lineage>
</organism>
<protein>
    <recommendedName>
        <fullName evidence="2">MYM-type domain-containing protein</fullName>
    </recommendedName>
</protein>
<evidence type="ECO:0008006" key="2">
    <source>
        <dbReference type="Google" id="ProtNLM"/>
    </source>
</evidence>
<dbReference type="EMBL" id="MN740299">
    <property type="protein sequence ID" value="QHT98980.1"/>
    <property type="molecule type" value="Genomic_DNA"/>
</dbReference>
<dbReference type="AlphaFoldDB" id="A0A6C0J2H7"/>
<reference evidence="1" key="1">
    <citation type="journal article" date="2020" name="Nature">
        <title>Giant virus diversity and host interactions through global metagenomics.</title>
        <authorList>
            <person name="Schulz F."/>
            <person name="Roux S."/>
            <person name="Paez-Espino D."/>
            <person name="Jungbluth S."/>
            <person name="Walsh D.A."/>
            <person name="Denef V.J."/>
            <person name="McMahon K.D."/>
            <person name="Konstantinidis K.T."/>
            <person name="Eloe-Fadrosh E.A."/>
            <person name="Kyrpides N.C."/>
            <person name="Woyke T."/>
        </authorList>
    </citation>
    <scope>NUCLEOTIDE SEQUENCE</scope>
    <source>
        <strain evidence="1">GVMAG-M-3300025695-21</strain>
    </source>
</reference>
<name>A0A6C0J2H7_9ZZZZ</name>
<sequence>MPRKAKNPIEKTEKKSKKNLMNTMVKDISMENDDIILQLPLTDNDINKINNEDINICSKNSDNISDNIEPDLEPTAYDPMCYFINDNLEVEEDNLCNIDSEEQLELNQYSVNINSTNNCYWCCHSIKDHIFGMPTKYNSINDTYMTFGSFCSLQCANAYNFSVHSGTDKVWEINSFIQMLGKNYGYKEHIRPAPSRYLLKLFNGNMSIEEFRNCHIKYDKAYLLNIQPMISLSTSHEIVNTSYLKNVIENINYTKQKQTNNIPVKKKVSKNTIDTKLNLIIT</sequence>
<proteinExistence type="predicted"/>
<evidence type="ECO:0000313" key="1">
    <source>
        <dbReference type="EMBL" id="QHT98980.1"/>
    </source>
</evidence>
<accession>A0A6C0J2H7</accession>